<dbReference type="Proteomes" id="UP000248724">
    <property type="component" value="Unassembled WGS sequence"/>
</dbReference>
<proteinExistence type="predicted"/>
<comment type="caution">
    <text evidence="1">The sequence shown here is derived from an EMBL/GenBank/DDBJ whole genome shotgun (WGS) entry which is preliminary data.</text>
</comment>
<dbReference type="InterPro" id="IPR046038">
    <property type="entry name" value="DUF5996"/>
</dbReference>
<evidence type="ECO:0000313" key="1">
    <source>
        <dbReference type="EMBL" id="PZR79306.1"/>
    </source>
</evidence>
<reference evidence="1 2" key="1">
    <citation type="journal article" date="2017" name="Nature">
        <title>Atmospheric trace gases support primary production in Antarctic desert surface soil.</title>
        <authorList>
            <person name="Ji M."/>
            <person name="Greening C."/>
            <person name="Vanwonterghem I."/>
            <person name="Carere C.R."/>
            <person name="Bay S.K."/>
            <person name="Steen J.A."/>
            <person name="Montgomery K."/>
            <person name="Lines T."/>
            <person name="Beardall J."/>
            <person name="van Dorst J."/>
            <person name="Snape I."/>
            <person name="Stott M.B."/>
            <person name="Hugenholtz P."/>
            <person name="Ferrari B.C."/>
        </authorList>
    </citation>
    <scope>NUCLEOTIDE SEQUENCE [LARGE SCALE GENOMIC DNA]</scope>
    <source>
        <strain evidence="1">RRmetagenome_bin12</strain>
    </source>
</reference>
<name>A0A2W5Z8Z1_9BACT</name>
<dbReference type="Pfam" id="PF19459">
    <property type="entry name" value="DUF5996"/>
    <property type="match status" value="1"/>
</dbReference>
<accession>A0A2W5Z8Z1</accession>
<sequence length="133" mass="14442">MHFFWGSFDVALTRYSGRPGQPAPGAGVIARGGHDAEQICAGWWSGDERFPEAAFFAYAYPPPDGMDRIAIQPDGATWHPAGEFSLPYDVARSSADPRHAIRDFLSSTYAGLARLLAWDDTLTSVQAPASTRP</sequence>
<organism evidence="1 2">
    <name type="scientific">Candidatus Aeolococcus gillhamiae</name>
    <dbReference type="NCBI Taxonomy" id="3127015"/>
    <lineage>
        <taxon>Bacteria</taxon>
        <taxon>Bacillati</taxon>
        <taxon>Candidatus Dormiibacterota</taxon>
        <taxon>Candidatus Dormibacteria</taxon>
        <taxon>Candidatus Aeolococcales</taxon>
        <taxon>Candidatus Aeolococcaceae</taxon>
        <taxon>Candidatus Aeolococcus</taxon>
    </lineage>
</organism>
<evidence type="ECO:0000313" key="2">
    <source>
        <dbReference type="Proteomes" id="UP000248724"/>
    </source>
</evidence>
<protein>
    <submittedName>
        <fullName evidence="1">Uncharacterized protein</fullName>
    </submittedName>
</protein>
<dbReference type="EMBL" id="QHBU01000212">
    <property type="protein sequence ID" value="PZR79306.1"/>
    <property type="molecule type" value="Genomic_DNA"/>
</dbReference>
<dbReference type="AlphaFoldDB" id="A0A2W5Z8Z1"/>
<gene>
    <name evidence="1" type="ORF">DLM65_11125</name>
</gene>